<feature type="transmembrane region" description="Helical" evidence="2">
    <location>
        <begin position="101"/>
        <end position="124"/>
    </location>
</feature>
<reference evidence="3 4" key="1">
    <citation type="submission" date="2020-08" db="EMBL/GenBank/DDBJ databases">
        <title>Whole genome shotgun sequence of Actinocatenispora thailandica NBRC 105041.</title>
        <authorList>
            <person name="Komaki H."/>
            <person name="Tamura T."/>
        </authorList>
    </citation>
    <scope>NUCLEOTIDE SEQUENCE [LARGE SCALE GENOMIC DNA]</scope>
    <source>
        <strain evidence="3 4">NBRC 105041</strain>
    </source>
</reference>
<dbReference type="InterPro" id="IPR006750">
    <property type="entry name" value="YdcZ"/>
</dbReference>
<organism evidence="3 4">
    <name type="scientific">Actinocatenispora thailandica</name>
    <dbReference type="NCBI Taxonomy" id="227318"/>
    <lineage>
        <taxon>Bacteria</taxon>
        <taxon>Bacillati</taxon>
        <taxon>Actinomycetota</taxon>
        <taxon>Actinomycetes</taxon>
        <taxon>Micromonosporales</taxon>
        <taxon>Micromonosporaceae</taxon>
        <taxon>Actinocatenispora</taxon>
    </lineage>
</organism>
<name>A0A7R7HXX6_9ACTN</name>
<dbReference type="PANTHER" id="PTHR34821">
    <property type="entry name" value="INNER MEMBRANE PROTEIN YDCZ"/>
    <property type="match status" value="1"/>
</dbReference>
<feature type="transmembrane region" description="Helical" evidence="2">
    <location>
        <begin position="258"/>
        <end position="278"/>
    </location>
</feature>
<dbReference type="AlphaFoldDB" id="A0A7R7HXX6"/>
<feature type="transmembrane region" description="Helical" evidence="2">
    <location>
        <begin position="330"/>
        <end position="348"/>
    </location>
</feature>
<gene>
    <name evidence="3" type="ORF">Athai_30870</name>
</gene>
<dbReference type="KEGG" id="atl:Athai_30870"/>
<keyword evidence="2" id="KW-0812">Transmembrane</keyword>
<feature type="transmembrane region" description="Helical" evidence="2">
    <location>
        <begin position="298"/>
        <end position="318"/>
    </location>
</feature>
<proteinExistence type="predicted"/>
<feature type="compositionally biased region" description="Low complexity" evidence="1">
    <location>
        <begin position="32"/>
        <end position="64"/>
    </location>
</feature>
<evidence type="ECO:0000313" key="4">
    <source>
        <dbReference type="Proteomes" id="UP000611640"/>
    </source>
</evidence>
<feature type="transmembrane region" description="Helical" evidence="2">
    <location>
        <begin position="179"/>
        <end position="196"/>
    </location>
</feature>
<dbReference type="Pfam" id="PF04657">
    <property type="entry name" value="DMT_YdcZ"/>
    <property type="match status" value="2"/>
</dbReference>
<dbReference type="Proteomes" id="UP000611640">
    <property type="component" value="Chromosome"/>
</dbReference>
<feature type="compositionally biased region" description="Basic and acidic residues" evidence="1">
    <location>
        <begin position="1"/>
        <end position="10"/>
    </location>
</feature>
<accession>A0A7R7HXX6</accession>
<feature type="transmembrane region" description="Helical" evidence="2">
    <location>
        <begin position="136"/>
        <end position="158"/>
    </location>
</feature>
<feature type="transmembrane region" description="Helical" evidence="2">
    <location>
        <begin position="385"/>
        <end position="405"/>
    </location>
</feature>
<feature type="region of interest" description="Disordered" evidence="1">
    <location>
        <begin position="1"/>
        <end position="96"/>
    </location>
</feature>
<sequence>MTAPPDREPSGDPPAGATVEPAGPASGVSRVGGTAESAGSASGDRRVGATAGAAATASGAPRTRAAAERAGPDTGDRSGSASRARRTGTAGGSAASRSGRLAAGLLPAPAAVAIALTGGAGSAAQGMVNGALAQRIGTPVLAALISNGVATGLLLVAACAFPPVRAGLRRLRRGRLRPWQYLGGACGALFVAGSALSVPVLGVAMVTVVQVCGTSIGGIVTDRIGLGPTGRLPVSPVRLGSAALAVAAVAVAQSGRPVGQLAVGLVGFVLLLGLGLAVQSALNGRVNLVARNVGSASLVNALVGTSVLSLASGVFAAFGGLAPHPPGAGWWLYLGGVLALVVTGANLLAIRTLGVLRTGLAVVAGQLVGGLLLDRFVPGATHPTPTVLAGAALTVVAVLLSGVAARPRR</sequence>
<protein>
    <recommendedName>
        <fullName evidence="5">EamA-like transporter family protein</fullName>
    </recommendedName>
</protein>
<feature type="transmembrane region" description="Helical" evidence="2">
    <location>
        <begin position="355"/>
        <end position="373"/>
    </location>
</feature>
<evidence type="ECO:0008006" key="5">
    <source>
        <dbReference type="Google" id="ProtNLM"/>
    </source>
</evidence>
<keyword evidence="2" id="KW-0472">Membrane</keyword>
<keyword evidence="4" id="KW-1185">Reference proteome</keyword>
<evidence type="ECO:0000313" key="3">
    <source>
        <dbReference type="EMBL" id="BCJ35584.1"/>
    </source>
</evidence>
<dbReference type="EMBL" id="AP023355">
    <property type="protein sequence ID" value="BCJ35584.1"/>
    <property type="molecule type" value="Genomic_DNA"/>
</dbReference>
<dbReference type="PANTHER" id="PTHR34821:SF2">
    <property type="entry name" value="INNER MEMBRANE PROTEIN YDCZ"/>
    <property type="match status" value="1"/>
</dbReference>
<keyword evidence="2" id="KW-1133">Transmembrane helix</keyword>
<feature type="compositionally biased region" description="Basic and acidic residues" evidence="1">
    <location>
        <begin position="65"/>
        <end position="76"/>
    </location>
</feature>
<evidence type="ECO:0000256" key="2">
    <source>
        <dbReference type="SAM" id="Phobius"/>
    </source>
</evidence>
<dbReference type="GO" id="GO:0005886">
    <property type="term" value="C:plasma membrane"/>
    <property type="evidence" value="ECO:0007669"/>
    <property type="project" value="TreeGrafter"/>
</dbReference>
<evidence type="ECO:0000256" key="1">
    <source>
        <dbReference type="SAM" id="MobiDB-lite"/>
    </source>
</evidence>